<evidence type="ECO:0000313" key="16">
    <source>
        <dbReference type="Proteomes" id="UP000823674"/>
    </source>
</evidence>
<proteinExistence type="inferred from homology"/>
<evidence type="ECO:0000256" key="2">
    <source>
        <dbReference type="ARBA" id="ARBA00022490"/>
    </source>
</evidence>
<dbReference type="PRINTS" id="PR00380">
    <property type="entry name" value="KINESINHEAVY"/>
</dbReference>
<feature type="coiled-coil region" evidence="12">
    <location>
        <begin position="447"/>
        <end position="509"/>
    </location>
</feature>
<dbReference type="EMBL" id="JADBGQ010000005">
    <property type="protein sequence ID" value="KAG5396273.1"/>
    <property type="molecule type" value="Genomic_DNA"/>
</dbReference>
<reference evidence="15 16" key="1">
    <citation type="submission" date="2021-03" db="EMBL/GenBank/DDBJ databases">
        <authorList>
            <person name="King G.J."/>
            <person name="Bancroft I."/>
            <person name="Baten A."/>
            <person name="Bloomfield J."/>
            <person name="Borpatragohain P."/>
            <person name="He Z."/>
            <person name="Irish N."/>
            <person name="Irwin J."/>
            <person name="Liu K."/>
            <person name="Mauleon R.P."/>
            <person name="Moore J."/>
            <person name="Morris R."/>
            <person name="Ostergaard L."/>
            <person name="Wang B."/>
            <person name="Wells R."/>
        </authorList>
    </citation>
    <scope>NUCLEOTIDE SEQUENCE [LARGE SCALE GENOMIC DNA]</scope>
    <source>
        <strain evidence="15">R-o-18</strain>
        <tissue evidence="15">Leaf</tissue>
    </source>
</reference>
<comment type="subcellular location">
    <subcellularLocation>
        <location evidence="1">Cytoplasm</location>
        <location evidence="1">Cytoskeleton</location>
        <location evidence="1">Spindle</location>
    </subcellularLocation>
</comment>
<evidence type="ECO:0000256" key="12">
    <source>
        <dbReference type="SAM" id="Coils"/>
    </source>
</evidence>
<keyword evidence="5 10" id="KW-0067">ATP-binding</keyword>
<evidence type="ECO:0000256" key="8">
    <source>
        <dbReference type="ARBA" id="ARBA00034704"/>
    </source>
</evidence>
<comment type="caution">
    <text evidence="15">The sequence shown here is derived from an EMBL/GenBank/DDBJ whole genome shotgun (WGS) entry which is preliminary data.</text>
</comment>
<dbReference type="SMART" id="SM00129">
    <property type="entry name" value="KISc"/>
    <property type="match status" value="1"/>
</dbReference>
<organism evidence="15 16">
    <name type="scientific">Brassica rapa subsp. trilocularis</name>
    <dbReference type="NCBI Taxonomy" id="1813537"/>
    <lineage>
        <taxon>Eukaryota</taxon>
        <taxon>Viridiplantae</taxon>
        <taxon>Streptophyta</taxon>
        <taxon>Embryophyta</taxon>
        <taxon>Tracheophyta</taxon>
        <taxon>Spermatophyta</taxon>
        <taxon>Magnoliopsida</taxon>
        <taxon>eudicotyledons</taxon>
        <taxon>Gunneridae</taxon>
        <taxon>Pentapetalae</taxon>
        <taxon>rosids</taxon>
        <taxon>malvids</taxon>
        <taxon>Brassicales</taxon>
        <taxon>Brassicaceae</taxon>
        <taxon>Brassiceae</taxon>
        <taxon>Brassica</taxon>
    </lineage>
</organism>
<keyword evidence="3 11" id="KW-0493">Microtubule</keyword>
<evidence type="ECO:0000256" key="1">
    <source>
        <dbReference type="ARBA" id="ARBA00004186"/>
    </source>
</evidence>
<dbReference type="InterPro" id="IPR001752">
    <property type="entry name" value="Kinesin_motor_dom"/>
</dbReference>
<keyword evidence="12" id="KW-0175">Coiled coil</keyword>
<dbReference type="InterPro" id="IPR047241">
    <property type="entry name" value="KIF11-like_kin_motor_dom"/>
</dbReference>
<evidence type="ECO:0000256" key="10">
    <source>
        <dbReference type="PROSITE-ProRule" id="PRU00283"/>
    </source>
</evidence>
<keyword evidence="4 10" id="KW-0547">Nucleotide-binding</keyword>
<dbReference type="InterPro" id="IPR027417">
    <property type="entry name" value="P-loop_NTPase"/>
</dbReference>
<accession>A0ABQ7MBY0</accession>
<feature type="region of interest" description="Disordered" evidence="13">
    <location>
        <begin position="968"/>
        <end position="990"/>
    </location>
</feature>
<dbReference type="Gene3D" id="3.40.850.10">
    <property type="entry name" value="Kinesin motor domain"/>
    <property type="match status" value="1"/>
</dbReference>
<dbReference type="InterPro" id="IPR036961">
    <property type="entry name" value="Kinesin_motor_dom_sf"/>
</dbReference>
<evidence type="ECO:0000256" key="9">
    <source>
        <dbReference type="ARBA" id="ARBA00046159"/>
    </source>
</evidence>
<evidence type="ECO:0000259" key="14">
    <source>
        <dbReference type="PROSITE" id="PS50067"/>
    </source>
</evidence>
<dbReference type="PROSITE" id="PS50067">
    <property type="entry name" value="KINESIN_MOTOR_2"/>
    <property type="match status" value="1"/>
</dbReference>
<dbReference type="InterPro" id="IPR019821">
    <property type="entry name" value="Kinesin_motor_CS"/>
</dbReference>
<feature type="domain" description="Kinesin motor" evidence="14">
    <location>
        <begin position="47"/>
        <end position="394"/>
    </location>
</feature>
<feature type="non-terminal residue" evidence="15">
    <location>
        <position position="1"/>
    </location>
</feature>
<dbReference type="InterPro" id="IPR047149">
    <property type="entry name" value="KIF11-like"/>
</dbReference>
<dbReference type="PANTHER" id="PTHR47970">
    <property type="entry name" value="KINESIN-LIKE PROTEIN KIF11"/>
    <property type="match status" value="1"/>
</dbReference>
<gene>
    <name evidence="15" type="primary">A05g501260.1_BraROA</name>
    <name evidence="15" type="ORF">IGI04_018087</name>
</gene>
<dbReference type="CDD" id="cd01364">
    <property type="entry name" value="KISc_BimC_Eg5"/>
    <property type="match status" value="1"/>
</dbReference>
<evidence type="ECO:0000256" key="13">
    <source>
        <dbReference type="SAM" id="MobiDB-lite"/>
    </source>
</evidence>
<evidence type="ECO:0000256" key="7">
    <source>
        <dbReference type="ARBA" id="ARBA00023212"/>
    </source>
</evidence>
<name>A0ABQ7MBY0_BRACM</name>
<evidence type="ECO:0000256" key="3">
    <source>
        <dbReference type="ARBA" id="ARBA00022701"/>
    </source>
</evidence>
<dbReference type="Proteomes" id="UP000823674">
    <property type="component" value="Chromosome A05"/>
</dbReference>
<evidence type="ECO:0000256" key="4">
    <source>
        <dbReference type="ARBA" id="ARBA00022741"/>
    </source>
</evidence>
<dbReference type="Pfam" id="PF00225">
    <property type="entry name" value="Kinesin"/>
    <property type="match status" value="1"/>
</dbReference>
<sequence length="990" mass="111297">SIPSPARRAFEIFPESVASDFKPASLDSPSLRRLKMSGRHDKEKGVNVQVLLRCRPFSDDELRNNAPQVLTCNDLQREVAVSQNIAGKHIDRVFTFDKVFGPSAQQKDLYDQAVVPIVNEVLEGFNCTIFAYGQTGTGKTYTMEGECRRSKGGPSGGLPAEAGVIPRAVKQIFDTLEGQQAEYSVKVTFLELYNEEITDLLAPEDISRVVSEDKQKKPLPLMEDGKGGVLVRGLEEEIVTSANEIFTLLERGSSKRRTAETFLNKQSSRSHSLFSITIHIKEATPEGEELIKCGKLNLVDLAGSENISRSGARDGRAREAGEINKSLLTLGRVISALVEHLGHIPYRDSKLTRLLRDSLGGRTKTCIIATVSPAVHCLEETLSTLDYAHRAKHIRNKPEVNQKMMKSTLIKDLYGEIERLKAEVYASREKNGVYMPKERYYQEESERKAMAEQIEQMSGQIENYQKKVEELQDKYTGQVRECSDLTSRLDSTEKNLSQTSKMLASTNEELKKSQYAMKEKDFIISEQKQSENVLVQQACTLQSNLEKATKENASLHQKIGREDKLSADNRKVVDNYQAELSEQISNLFNMVASCLSQQNAHLQGVNKLSQSRLEAHNKFLASGSETTSSLFDELQNALASHQGEMALFARELRQKFHTTMEQTQEMSEYTSTFFQKLMLESKNAENRAAEANDSQINSIIDFQKTYEAQSKSDTEKLIADLTNLVSSHVRRQHELVDSRLHNFKDAVSSNKTFLDEHVSAVNNLAKDAKRKWETFSMQAENDAKEGADFSAAKHCRMELLLQQSVGHAESAFKHCKTTHESLKEMNSKQVADVSSLVKSACDNNEEHDAEVDSARTAAEKDVAKNSDEIIKQIDRMSEDEKVSVSQILENVKIHEKSLESFQQDHCCQARCIEDKAQETFQQRYMEYEPTGTTPSKSEPEVPTKATIESLRAKPVESLVEAFRENNSYESFAAKESKPQQLTRSPLSQVN</sequence>
<evidence type="ECO:0000256" key="5">
    <source>
        <dbReference type="ARBA" id="ARBA00022840"/>
    </source>
</evidence>
<dbReference type="PROSITE" id="PS00411">
    <property type="entry name" value="KINESIN_MOTOR_1"/>
    <property type="match status" value="1"/>
</dbReference>
<evidence type="ECO:0000313" key="15">
    <source>
        <dbReference type="EMBL" id="KAG5396273.1"/>
    </source>
</evidence>
<dbReference type="PANTHER" id="PTHR47970:SF12">
    <property type="entry name" value="KINESIN FAMILY MEMBER 11"/>
    <property type="match status" value="1"/>
</dbReference>
<keyword evidence="7" id="KW-0206">Cytoskeleton</keyword>
<protein>
    <recommendedName>
        <fullName evidence="11">Kinesin-like protein</fullName>
    </recommendedName>
</protein>
<feature type="compositionally biased region" description="Polar residues" evidence="13">
    <location>
        <begin position="978"/>
        <end position="990"/>
    </location>
</feature>
<dbReference type="SUPFAM" id="SSF52540">
    <property type="entry name" value="P-loop containing nucleoside triphosphate hydrolases"/>
    <property type="match status" value="1"/>
</dbReference>
<evidence type="ECO:0000256" key="11">
    <source>
        <dbReference type="RuleBase" id="RU000394"/>
    </source>
</evidence>
<evidence type="ECO:0000256" key="6">
    <source>
        <dbReference type="ARBA" id="ARBA00023175"/>
    </source>
</evidence>
<keyword evidence="2" id="KW-0963">Cytoplasm</keyword>
<feature type="binding site" evidence="10">
    <location>
        <begin position="133"/>
        <end position="140"/>
    </location>
    <ligand>
        <name>ATP</name>
        <dbReference type="ChEBI" id="CHEBI:30616"/>
    </ligand>
</feature>
<comment type="function">
    <text evidence="9">Responsible for microtubule translocation. May be important for the organization of phragmoplast-specific arrays of microtubules. Plays an essential role in stabilizing the mitotic spindle. Required during mitotic cytokinesis.</text>
</comment>
<keyword evidence="6 10" id="KW-0505">Motor protein</keyword>
<keyword evidence="16" id="KW-1185">Reference proteome</keyword>
<comment type="similarity">
    <text evidence="8">Belongs to the TRAFAC class myosin-kinesin ATPase superfamily. Kinesin family. KIN-5/BimC subfamily.</text>
</comment>